<dbReference type="RefSeq" id="WP_158297377.1">
    <property type="nucleotide sequence ID" value="NZ_BORS01000040.1"/>
</dbReference>
<evidence type="ECO:0000313" key="1">
    <source>
        <dbReference type="EMBL" id="GIO45227.1"/>
    </source>
</evidence>
<organism evidence="1 2">
    <name type="scientific">Paenibacillus apis</name>
    <dbReference type="NCBI Taxonomy" id="1792174"/>
    <lineage>
        <taxon>Bacteria</taxon>
        <taxon>Bacillati</taxon>
        <taxon>Bacillota</taxon>
        <taxon>Bacilli</taxon>
        <taxon>Bacillales</taxon>
        <taxon>Paenibacillaceae</taxon>
        <taxon>Paenibacillus</taxon>
    </lineage>
</organism>
<reference evidence="1" key="1">
    <citation type="submission" date="2021-03" db="EMBL/GenBank/DDBJ databases">
        <title>Antimicrobial resistance genes in bacteria isolated from Japanese honey, and their potential for conferring macrolide and lincosamide resistance in the American foulbrood pathogen Paenibacillus larvae.</title>
        <authorList>
            <person name="Okamoto M."/>
            <person name="Kumagai M."/>
            <person name="Kanamori H."/>
            <person name="Takamatsu D."/>
        </authorList>
    </citation>
    <scope>NUCLEOTIDE SEQUENCE</scope>
    <source>
        <strain evidence="1">J41TS4</strain>
    </source>
</reference>
<keyword evidence="2" id="KW-1185">Reference proteome</keyword>
<comment type="caution">
    <text evidence="1">The sequence shown here is derived from an EMBL/GenBank/DDBJ whole genome shotgun (WGS) entry which is preliminary data.</text>
</comment>
<proteinExistence type="predicted"/>
<evidence type="ECO:0000313" key="2">
    <source>
        <dbReference type="Proteomes" id="UP000678895"/>
    </source>
</evidence>
<accession>A0A919Y5W1</accession>
<sequence length="56" mass="6286">MKSKVRWPRVHGEAVVERLGRAGSGETCGSDGSYVMAQVIFVDVYLIYKDEPDKVR</sequence>
<dbReference type="Proteomes" id="UP000678895">
    <property type="component" value="Unassembled WGS sequence"/>
</dbReference>
<dbReference type="AlphaFoldDB" id="A0A919Y5W1"/>
<protein>
    <submittedName>
        <fullName evidence="1">Uncharacterized protein</fullName>
    </submittedName>
</protein>
<name>A0A919Y5W1_9BACL</name>
<dbReference type="EMBL" id="BORS01000040">
    <property type="protein sequence ID" value="GIO45227.1"/>
    <property type="molecule type" value="Genomic_DNA"/>
</dbReference>
<gene>
    <name evidence="1" type="ORF">J41TS4_49850</name>
</gene>